<dbReference type="GO" id="GO:0016020">
    <property type="term" value="C:membrane"/>
    <property type="evidence" value="ECO:0007669"/>
    <property type="project" value="UniProtKB-SubCell"/>
</dbReference>
<evidence type="ECO:0000256" key="2">
    <source>
        <dbReference type="ARBA" id="ARBA00022692"/>
    </source>
</evidence>
<reference evidence="7" key="1">
    <citation type="submission" date="2020-09" db="EMBL/GenBank/DDBJ databases">
        <title>Brevundimonas sp. LVF2 isolated from a puddle in Goettingen, Germany.</title>
        <authorList>
            <person name="Friedrich I."/>
            <person name="Klassen A."/>
            <person name="Hannes N."/>
            <person name="Schneider D."/>
            <person name="Hertel R."/>
            <person name="Daniel R."/>
        </authorList>
    </citation>
    <scope>NUCLEOTIDE SEQUENCE</scope>
    <source>
        <strain evidence="7">LVF2</strain>
    </source>
</reference>
<proteinExistence type="predicted"/>
<evidence type="ECO:0000313" key="7">
    <source>
        <dbReference type="EMBL" id="QTC91231.1"/>
    </source>
</evidence>
<keyword evidence="5" id="KW-0479">Metal-binding</keyword>
<evidence type="ECO:0000256" key="1">
    <source>
        <dbReference type="ARBA" id="ARBA00004141"/>
    </source>
</evidence>
<keyword evidence="2 6" id="KW-0812">Transmembrane</keyword>
<evidence type="ECO:0000256" key="3">
    <source>
        <dbReference type="ARBA" id="ARBA00022989"/>
    </source>
</evidence>
<feature type="transmembrane region" description="Helical" evidence="6">
    <location>
        <begin position="64"/>
        <end position="87"/>
    </location>
</feature>
<feature type="transmembrane region" description="Helical" evidence="6">
    <location>
        <begin position="123"/>
        <end position="145"/>
    </location>
</feature>
<dbReference type="InterPro" id="IPR004254">
    <property type="entry name" value="AdipoR/HlyIII-related"/>
</dbReference>
<evidence type="ECO:0000313" key="8">
    <source>
        <dbReference type="Proteomes" id="UP000663918"/>
    </source>
</evidence>
<evidence type="ECO:0000256" key="5">
    <source>
        <dbReference type="PIRSR" id="PIRSR604254-1"/>
    </source>
</evidence>
<dbReference type="EMBL" id="CP062222">
    <property type="protein sequence ID" value="QTC91231.1"/>
    <property type="molecule type" value="Genomic_DNA"/>
</dbReference>
<protein>
    <submittedName>
        <fullName evidence="7">Hemolysin III family protein</fullName>
    </submittedName>
</protein>
<comment type="subcellular location">
    <subcellularLocation>
        <location evidence="1">Membrane</location>
        <topology evidence="1">Multi-pass membrane protein</topology>
    </subcellularLocation>
</comment>
<keyword evidence="8" id="KW-1185">Reference proteome</keyword>
<accession>A0A975C051</accession>
<organism evidence="7 8">
    <name type="scientific">Brevundimonas goettingensis</name>
    <dbReference type="NCBI Taxonomy" id="2774190"/>
    <lineage>
        <taxon>Bacteria</taxon>
        <taxon>Pseudomonadati</taxon>
        <taxon>Pseudomonadota</taxon>
        <taxon>Alphaproteobacteria</taxon>
        <taxon>Caulobacterales</taxon>
        <taxon>Caulobacteraceae</taxon>
        <taxon>Brevundimonas</taxon>
    </lineage>
</organism>
<feature type="transmembrane region" description="Helical" evidence="6">
    <location>
        <begin position="208"/>
        <end position="232"/>
    </location>
</feature>
<feature type="transmembrane region" description="Helical" evidence="6">
    <location>
        <begin position="99"/>
        <end position="117"/>
    </location>
</feature>
<sequence>MKMRLRSLFTHVCTPDALDMIDHYQTRAERLADLWVHVTGLSLAGVGGVVLAGLAAIYGGPGTVIATAVYAVCLIAMLSVSTIYNWTNPCAARPVLRRMDEAAIFLMIAGSYTPFTTQRFEGMWSIGFTLAVWLIAGAGVATKLVAPRISDAFWSGVYVLFGWLAVLALKPMLETVHPVALSLLVLGGLIYTAGVFVFISPRLKYRRAIWHGFVVAGAGVHWVAVLLGVVLVPQMA</sequence>
<keyword evidence="5" id="KW-0862">Zinc</keyword>
<evidence type="ECO:0000256" key="6">
    <source>
        <dbReference type="SAM" id="Phobius"/>
    </source>
</evidence>
<gene>
    <name evidence="7" type="ORF">IFJ75_18870</name>
</gene>
<feature type="transmembrane region" description="Helical" evidence="6">
    <location>
        <begin position="152"/>
        <end position="173"/>
    </location>
</feature>
<feature type="binding site" evidence="5">
    <location>
        <position position="211"/>
    </location>
    <ligand>
        <name>Zn(2+)</name>
        <dbReference type="ChEBI" id="CHEBI:29105"/>
    </ligand>
</feature>
<feature type="transmembrane region" description="Helical" evidence="6">
    <location>
        <begin position="179"/>
        <end position="199"/>
    </location>
</feature>
<dbReference type="PANTHER" id="PTHR20855:SF3">
    <property type="entry name" value="LD03007P"/>
    <property type="match status" value="1"/>
</dbReference>
<keyword evidence="4 6" id="KW-0472">Membrane</keyword>
<dbReference type="KEGG" id="bgoe:IFJ75_18870"/>
<dbReference type="PANTHER" id="PTHR20855">
    <property type="entry name" value="ADIPOR/PROGESTIN RECEPTOR-RELATED"/>
    <property type="match status" value="1"/>
</dbReference>
<evidence type="ECO:0000256" key="4">
    <source>
        <dbReference type="ARBA" id="ARBA00023136"/>
    </source>
</evidence>
<feature type="transmembrane region" description="Helical" evidence="6">
    <location>
        <begin position="34"/>
        <end position="58"/>
    </location>
</feature>
<dbReference type="AlphaFoldDB" id="A0A975C051"/>
<dbReference type="Proteomes" id="UP000663918">
    <property type="component" value="Chromosome"/>
</dbReference>
<dbReference type="Pfam" id="PF03006">
    <property type="entry name" value="HlyIII"/>
    <property type="match status" value="1"/>
</dbReference>
<keyword evidence="3 6" id="KW-1133">Transmembrane helix</keyword>
<name>A0A975C051_9CAUL</name>